<dbReference type="PANTHER" id="PTHR35396">
    <property type="entry name" value="SMALL SECRETED PROTEIN"/>
    <property type="match status" value="1"/>
</dbReference>
<keyword evidence="3" id="KW-1185">Reference proteome</keyword>
<evidence type="ECO:0000313" key="2">
    <source>
        <dbReference type="EMBL" id="THV50490.1"/>
    </source>
</evidence>
<dbReference type="Proteomes" id="UP000308671">
    <property type="component" value="Unassembled WGS sequence"/>
</dbReference>
<dbReference type="AlphaFoldDB" id="A0A4S8QZL6"/>
<dbReference type="PANTHER" id="PTHR35396:SF1">
    <property type="entry name" value="SMALL SECRETED PROTEIN"/>
    <property type="match status" value="1"/>
</dbReference>
<dbReference type="OrthoDB" id="160054at2759"/>
<feature type="chain" id="PRO_5020230537" description="Small secreted protein" evidence="1">
    <location>
        <begin position="20"/>
        <end position="147"/>
    </location>
</feature>
<protein>
    <recommendedName>
        <fullName evidence="4">Small secreted protein</fullName>
    </recommendedName>
</protein>
<dbReference type="EMBL" id="PQXL01000148">
    <property type="protein sequence ID" value="THV50490.1"/>
    <property type="molecule type" value="Genomic_DNA"/>
</dbReference>
<evidence type="ECO:0000256" key="1">
    <source>
        <dbReference type="SAM" id="SignalP"/>
    </source>
</evidence>
<proteinExistence type="predicted"/>
<name>A0A4S8QZL6_9HELO</name>
<evidence type="ECO:0008006" key="4">
    <source>
        <dbReference type="Google" id="ProtNLM"/>
    </source>
</evidence>
<organism evidence="2 3">
    <name type="scientific">Botrytis galanthina</name>
    <dbReference type="NCBI Taxonomy" id="278940"/>
    <lineage>
        <taxon>Eukaryota</taxon>
        <taxon>Fungi</taxon>
        <taxon>Dikarya</taxon>
        <taxon>Ascomycota</taxon>
        <taxon>Pezizomycotina</taxon>
        <taxon>Leotiomycetes</taxon>
        <taxon>Helotiales</taxon>
        <taxon>Sclerotiniaceae</taxon>
        <taxon>Botrytis</taxon>
    </lineage>
</organism>
<evidence type="ECO:0000313" key="3">
    <source>
        <dbReference type="Proteomes" id="UP000308671"/>
    </source>
</evidence>
<gene>
    <name evidence="2" type="ORF">BGAL_0148g00140</name>
</gene>
<reference evidence="2 3" key="1">
    <citation type="submission" date="2017-12" db="EMBL/GenBank/DDBJ databases">
        <title>Comparative genomics of Botrytis spp.</title>
        <authorList>
            <person name="Valero-Jimenez C.A."/>
            <person name="Tapia P."/>
            <person name="Veloso J."/>
            <person name="Silva-Moreno E."/>
            <person name="Staats M."/>
            <person name="Valdes J.H."/>
            <person name="Van Kan J.A.L."/>
        </authorList>
    </citation>
    <scope>NUCLEOTIDE SEQUENCE [LARGE SCALE GENOMIC DNA]</scope>
    <source>
        <strain evidence="2 3">MUCL435</strain>
    </source>
</reference>
<accession>A0A4S8QZL6</accession>
<keyword evidence="1" id="KW-0732">Signal</keyword>
<sequence>MRFFTSILSIAAFSTLATATLDPATSNTKGYYPKSPACSATKVSLAIQAAECAYNTRVSGTQTFAVFEQDHQYDSAHGAPYGTCSAYKCTAPTKSELTAGADYWTFYWGSEGTSSGVGTTCIKSPVNGTCGCENSTGKFVYGGTDCV</sequence>
<comment type="caution">
    <text evidence="2">The sequence shown here is derived from an EMBL/GenBank/DDBJ whole genome shotgun (WGS) entry which is preliminary data.</text>
</comment>
<feature type="signal peptide" evidence="1">
    <location>
        <begin position="1"/>
        <end position="19"/>
    </location>
</feature>